<dbReference type="GO" id="GO:0043066">
    <property type="term" value="P:negative regulation of apoptotic process"/>
    <property type="evidence" value="ECO:0007669"/>
    <property type="project" value="TreeGrafter"/>
</dbReference>
<dbReference type="Gene3D" id="1.10.1170.10">
    <property type="entry name" value="Inhibitor Of Apoptosis Protein (2mihbC-IAP-1), Chain A"/>
    <property type="match status" value="1"/>
</dbReference>
<reference evidence="1" key="2">
    <citation type="submission" date="2025-09" db="UniProtKB">
        <authorList>
            <consortium name="Ensembl"/>
        </authorList>
    </citation>
    <scope>IDENTIFICATION</scope>
</reference>
<dbReference type="SUPFAM" id="SSF57924">
    <property type="entry name" value="Inhibitor of apoptosis (IAP) repeat"/>
    <property type="match status" value="1"/>
</dbReference>
<dbReference type="GO" id="GO:0060546">
    <property type="term" value="P:negative regulation of necroptotic process"/>
    <property type="evidence" value="ECO:0007669"/>
    <property type="project" value="TreeGrafter"/>
</dbReference>
<dbReference type="GO" id="GO:0005634">
    <property type="term" value="C:nucleus"/>
    <property type="evidence" value="ECO:0007669"/>
    <property type="project" value="TreeGrafter"/>
</dbReference>
<dbReference type="InterPro" id="IPR001370">
    <property type="entry name" value="BIR_rpt"/>
</dbReference>
<dbReference type="GO" id="GO:0043027">
    <property type="term" value="F:cysteine-type endopeptidase inhibitor activity involved in apoptotic process"/>
    <property type="evidence" value="ECO:0007669"/>
    <property type="project" value="TreeGrafter"/>
</dbReference>
<evidence type="ECO:0000313" key="1">
    <source>
        <dbReference type="Ensembl" id="ENSHCOP00000004277.1"/>
    </source>
</evidence>
<evidence type="ECO:0000313" key="2">
    <source>
        <dbReference type="Proteomes" id="UP000264820"/>
    </source>
</evidence>
<protein>
    <recommendedName>
        <fullName evidence="3">Baculoviral IAP repeat containing 2</fullName>
    </recommendedName>
</protein>
<dbReference type="Proteomes" id="UP000264820">
    <property type="component" value="Unplaced"/>
</dbReference>
<name>A0A3Q2XK63_HIPCM</name>
<dbReference type="Ensembl" id="ENSHCOT00000007321.1">
    <property type="protein sequence ID" value="ENSHCOP00000004277.1"/>
    <property type="gene ID" value="ENSHCOG00000005697.1"/>
</dbReference>
<reference evidence="1" key="1">
    <citation type="submission" date="2025-08" db="UniProtKB">
        <authorList>
            <consortium name="Ensembl"/>
        </authorList>
    </citation>
    <scope>IDENTIFICATION</scope>
</reference>
<dbReference type="GO" id="GO:0031398">
    <property type="term" value="P:positive regulation of protein ubiquitination"/>
    <property type="evidence" value="ECO:0007669"/>
    <property type="project" value="TreeGrafter"/>
</dbReference>
<dbReference type="AlphaFoldDB" id="A0A3Q2XK63"/>
<dbReference type="PROSITE" id="PS50143">
    <property type="entry name" value="BIR_REPEAT_2"/>
    <property type="match status" value="1"/>
</dbReference>
<dbReference type="GO" id="GO:0005737">
    <property type="term" value="C:cytoplasm"/>
    <property type="evidence" value="ECO:0007669"/>
    <property type="project" value="TreeGrafter"/>
</dbReference>
<dbReference type="GO" id="GO:0061630">
    <property type="term" value="F:ubiquitin protein ligase activity"/>
    <property type="evidence" value="ECO:0007669"/>
    <property type="project" value="TreeGrafter"/>
</dbReference>
<dbReference type="Pfam" id="PF00653">
    <property type="entry name" value="BIR"/>
    <property type="match status" value="1"/>
</dbReference>
<dbReference type="CDD" id="cd00022">
    <property type="entry name" value="BIR"/>
    <property type="match status" value="1"/>
</dbReference>
<keyword evidence="2" id="KW-1185">Reference proteome</keyword>
<accession>A0A3Q2XK63</accession>
<organism evidence="1 2">
    <name type="scientific">Hippocampus comes</name>
    <name type="common">Tiger tail seahorse</name>
    <dbReference type="NCBI Taxonomy" id="109280"/>
    <lineage>
        <taxon>Eukaryota</taxon>
        <taxon>Metazoa</taxon>
        <taxon>Chordata</taxon>
        <taxon>Craniata</taxon>
        <taxon>Vertebrata</taxon>
        <taxon>Euteleostomi</taxon>
        <taxon>Actinopterygii</taxon>
        <taxon>Neopterygii</taxon>
        <taxon>Teleostei</taxon>
        <taxon>Neoteleostei</taxon>
        <taxon>Acanthomorphata</taxon>
        <taxon>Syngnathiaria</taxon>
        <taxon>Syngnathiformes</taxon>
        <taxon>Syngnathoidei</taxon>
        <taxon>Syngnathidae</taxon>
        <taxon>Hippocampus</taxon>
    </lineage>
</organism>
<dbReference type="GO" id="GO:0051726">
    <property type="term" value="P:regulation of cell cycle"/>
    <property type="evidence" value="ECO:0007669"/>
    <property type="project" value="TreeGrafter"/>
</dbReference>
<sequence>MEPFSELFRISTFARFPASGVSERSLARAGWFYTGVGDRVQCFRCNVTAEGWLAGDCPAEKHRQLSPSCSFVQSLKHRPDSVARLYTLFFFLKKFCLFFLAEENIHFSCQICFLFVQEQDH</sequence>
<evidence type="ECO:0008006" key="3">
    <source>
        <dbReference type="Google" id="ProtNLM"/>
    </source>
</evidence>
<dbReference type="InterPro" id="IPR050784">
    <property type="entry name" value="IAP"/>
</dbReference>
<dbReference type="STRING" id="109280.ENSHCOP00000004277"/>
<dbReference type="PANTHER" id="PTHR10044">
    <property type="entry name" value="INHIBITOR OF APOPTOSIS"/>
    <property type="match status" value="1"/>
</dbReference>
<dbReference type="PANTHER" id="PTHR10044:SF79">
    <property type="entry name" value="BACULOVIRAL IAP REPEAT-CONTAINING PROTEIN 2"/>
    <property type="match status" value="1"/>
</dbReference>
<proteinExistence type="predicted"/>
<dbReference type="SMART" id="SM00238">
    <property type="entry name" value="BIR"/>
    <property type="match status" value="1"/>
</dbReference>